<sequence length="145" mass="16541">MEKLNGLTKMLNTIKNLSTDIIEKSLPIMQELTKVNNDLLEELLEKDVKADIAIETLQNICLDLTKDAENVIENIELFSEAIIQGQDALDEGAEEYPFLLQVWYGDMYEESEIKGLELLAKDLKKQLKQIDEDKIIDKALSQLQS</sequence>
<gene>
    <name evidence="1" type="ORF">LCMAC102_03660</name>
</gene>
<dbReference type="EMBL" id="MK500334">
    <property type="protein sequence ID" value="QBK86571.1"/>
    <property type="molecule type" value="Genomic_DNA"/>
</dbReference>
<accession>A0A481YUK8</accession>
<reference evidence="1" key="1">
    <citation type="journal article" date="2019" name="MBio">
        <title>Virus Genomes from Deep Sea Sediments Expand the Ocean Megavirome and Support Independent Origins of Viral Gigantism.</title>
        <authorList>
            <person name="Backstrom D."/>
            <person name="Yutin N."/>
            <person name="Jorgensen S.L."/>
            <person name="Dharamshi J."/>
            <person name="Homa F."/>
            <person name="Zaremba-Niedwiedzka K."/>
            <person name="Spang A."/>
            <person name="Wolf Y.I."/>
            <person name="Koonin E.V."/>
            <person name="Ettema T.J."/>
        </authorList>
    </citation>
    <scope>NUCLEOTIDE SEQUENCE</scope>
</reference>
<proteinExistence type="predicted"/>
<organism evidence="1">
    <name type="scientific">Marseillevirus LCMAC102</name>
    <dbReference type="NCBI Taxonomy" id="2506603"/>
    <lineage>
        <taxon>Viruses</taxon>
        <taxon>Varidnaviria</taxon>
        <taxon>Bamfordvirae</taxon>
        <taxon>Nucleocytoviricota</taxon>
        <taxon>Megaviricetes</taxon>
        <taxon>Pimascovirales</taxon>
        <taxon>Pimascovirales incertae sedis</taxon>
        <taxon>Marseilleviridae</taxon>
    </lineage>
</organism>
<evidence type="ECO:0000313" key="1">
    <source>
        <dbReference type="EMBL" id="QBK86571.1"/>
    </source>
</evidence>
<protein>
    <submittedName>
        <fullName evidence="1">Uncharacterized protein</fullName>
    </submittedName>
</protein>
<name>A0A481YUK8_9VIRU</name>